<evidence type="ECO:0000256" key="1">
    <source>
        <dbReference type="SAM" id="MobiDB-lite"/>
    </source>
</evidence>
<organism evidence="2 3">
    <name type="scientific">Thanatephorus cucumeris (strain AG1-IB / isolate 7/3/14)</name>
    <name type="common">Lettuce bottom rot fungus</name>
    <name type="synonym">Rhizoctonia solani</name>
    <dbReference type="NCBI Taxonomy" id="1108050"/>
    <lineage>
        <taxon>Eukaryota</taxon>
        <taxon>Fungi</taxon>
        <taxon>Dikarya</taxon>
        <taxon>Basidiomycota</taxon>
        <taxon>Agaricomycotina</taxon>
        <taxon>Agaricomycetes</taxon>
        <taxon>Cantharellales</taxon>
        <taxon>Ceratobasidiaceae</taxon>
        <taxon>Rhizoctonia</taxon>
        <taxon>Rhizoctonia solani AG-1</taxon>
    </lineage>
</organism>
<accession>A0A0B7FNJ1</accession>
<feature type="compositionally biased region" description="Low complexity" evidence="1">
    <location>
        <begin position="1"/>
        <end position="19"/>
    </location>
</feature>
<proteinExistence type="predicted"/>
<protein>
    <submittedName>
        <fullName evidence="2">Uncharacterized protein</fullName>
    </submittedName>
</protein>
<reference evidence="2 3" key="1">
    <citation type="submission" date="2014-11" db="EMBL/GenBank/DDBJ databases">
        <authorList>
            <person name="Wibberg Daniel"/>
        </authorList>
    </citation>
    <scope>NUCLEOTIDE SEQUENCE [LARGE SCALE GENOMIC DNA]</scope>
    <source>
        <strain evidence="2">Rhizoctonia solani AG1-IB 7/3/14</strain>
    </source>
</reference>
<evidence type="ECO:0000313" key="2">
    <source>
        <dbReference type="EMBL" id="CEL58489.1"/>
    </source>
</evidence>
<feature type="region of interest" description="Disordered" evidence="1">
    <location>
        <begin position="1"/>
        <end position="22"/>
    </location>
</feature>
<dbReference type="EMBL" id="LN679130">
    <property type="protein sequence ID" value="CEL58489.1"/>
    <property type="molecule type" value="Genomic_DNA"/>
</dbReference>
<dbReference type="Proteomes" id="UP000059188">
    <property type="component" value="Unassembled WGS sequence"/>
</dbReference>
<gene>
    <name evidence="2" type="ORF">RSOLAG1IB_08580</name>
</gene>
<keyword evidence="3" id="KW-1185">Reference proteome</keyword>
<evidence type="ECO:0000313" key="3">
    <source>
        <dbReference type="Proteomes" id="UP000059188"/>
    </source>
</evidence>
<sequence>MASFTTSTTHAGSTDTTGDVMMVDPIKDDTQTISAGEQNKMTRRRWHRLGIGSTAPSGIAKSRGGAWNTRALAPRPPRFIPGLALSGGEGIGTRYCRTVKMWVRIGSAILQVHLKAKCGRSGISGSTWTGMLSPRLARPLDNGIKAKQIFCGL</sequence>
<name>A0A0B7FNJ1_THACB</name>
<dbReference type="AlphaFoldDB" id="A0A0B7FNJ1"/>